<accession>A0A0A1IUR4</accession>
<dbReference type="OrthoDB" id="15913at10239"/>
<dbReference type="KEGG" id="vg:23680630"/>
<organism evidence="1 2">
    <name type="scientific">Pseudomonas phage vB_PaeP_PAO1_Ab05</name>
    <dbReference type="NCBI Taxonomy" id="1548902"/>
    <lineage>
        <taxon>Viruses</taxon>
        <taxon>Duplodnaviria</taxon>
        <taxon>Heunggongvirae</taxon>
        <taxon>Uroviricota</taxon>
        <taxon>Caudoviricetes</taxon>
        <taxon>Autographivirales</taxon>
        <taxon>Autoscriptoviridae</taxon>
        <taxon>Krylovirinae</taxon>
        <taxon>Phikmvvirus</taxon>
        <taxon>Phikmvvirus Ab05</taxon>
    </lineage>
</organism>
<evidence type="ECO:0000313" key="1">
    <source>
        <dbReference type="EMBL" id="CEF89291.1"/>
    </source>
</evidence>
<dbReference type="RefSeq" id="YP_009125728.1">
    <property type="nucleotide sequence ID" value="NC_026602.1"/>
</dbReference>
<evidence type="ECO:0000313" key="2">
    <source>
        <dbReference type="Proteomes" id="UP000030229"/>
    </source>
</evidence>
<keyword evidence="2" id="KW-1185">Reference proteome</keyword>
<dbReference type="Proteomes" id="UP000030229">
    <property type="component" value="Segment"/>
</dbReference>
<reference evidence="1 2" key="1">
    <citation type="journal article" date="2015" name="PLoS ONE">
        <title>Investigation of a Large Collection of Pseudomonas aeruginosa Bacteriophages Collected from a Single Environmental Source in Abidjan, Cote d'Ivoire.</title>
        <authorList>
            <person name="Essoh C."/>
            <person name="Latino L."/>
            <person name="Midoux C."/>
            <person name="Blouin Y."/>
            <person name="Loukou G."/>
            <person name="Nguetta S.P."/>
            <person name="Lathro S."/>
            <person name="Cablanmian A."/>
            <person name="Kouassi A.K."/>
            <person name="Vergnaud G."/>
            <person name="Pourcel C."/>
        </authorList>
    </citation>
    <scope>NUCLEOTIDE SEQUENCE [LARGE SCALE GENOMIC DNA]</scope>
    <source>
        <strain evidence="1">Ab05</strain>
    </source>
</reference>
<dbReference type="EMBL" id="LN610574">
    <property type="protein sequence ID" value="CEF89291.1"/>
    <property type="molecule type" value="Genomic_DNA"/>
</dbReference>
<proteinExistence type="predicted"/>
<sequence length="123" mass="13932">MTAKTKLSWSVLQPHTPHNSSEYRIIECRREVVGGLNYAQSACAPGNPEFDGRGDLSYLAGIIQELTDLLLSTSRLAMWRWYRAEVISLGEWREYRAITVEQAATLAEEEFGADDIGRVIEKR</sequence>
<name>A0A0A1IUR4_9CAUD</name>
<dbReference type="GeneID" id="23680630"/>
<gene>
    <name evidence="1" type="primary">ORF30</name>
</gene>
<protein>
    <submittedName>
        <fullName evidence="1">Uncharacterized protein</fullName>
    </submittedName>
</protein>